<evidence type="ECO:0000256" key="1">
    <source>
        <dbReference type="SAM" id="MobiDB-lite"/>
    </source>
</evidence>
<dbReference type="AlphaFoldDB" id="A0A151X445"/>
<proteinExistence type="predicted"/>
<accession>A0A151X445</accession>
<sequence length="166" mass="18136">KGAERRKKWERAGGTVMREGERKIEVAARRRAERERQQLGAAVHRFAAAADVSPWTKKDRAEKGTHETAASRHRRARRKVGQVSRCNASGSGKSAREGGHACSENDGAAATAEADVPAVAEIIVRSSSLRSALRLLSSPLNDVPHQIWLYPSRRVSVLGACSFRDT</sequence>
<gene>
    <name evidence="2" type="ORF">ALC60_05797</name>
</gene>
<feature type="non-terminal residue" evidence="2">
    <location>
        <position position="1"/>
    </location>
</feature>
<feature type="region of interest" description="Disordered" evidence="1">
    <location>
        <begin position="52"/>
        <end position="106"/>
    </location>
</feature>
<dbReference type="EMBL" id="KQ982548">
    <property type="protein sequence ID" value="KYQ55172.1"/>
    <property type="molecule type" value="Genomic_DNA"/>
</dbReference>
<keyword evidence="3" id="KW-1185">Reference proteome</keyword>
<feature type="compositionally biased region" description="Basic residues" evidence="1">
    <location>
        <begin position="71"/>
        <end position="80"/>
    </location>
</feature>
<feature type="compositionally biased region" description="Basic and acidic residues" evidence="1">
    <location>
        <begin position="56"/>
        <end position="70"/>
    </location>
</feature>
<evidence type="ECO:0000313" key="3">
    <source>
        <dbReference type="Proteomes" id="UP000075809"/>
    </source>
</evidence>
<organism evidence="2 3">
    <name type="scientific">Mycetomoellerius zeteki</name>
    <dbReference type="NCBI Taxonomy" id="64791"/>
    <lineage>
        <taxon>Eukaryota</taxon>
        <taxon>Metazoa</taxon>
        <taxon>Ecdysozoa</taxon>
        <taxon>Arthropoda</taxon>
        <taxon>Hexapoda</taxon>
        <taxon>Insecta</taxon>
        <taxon>Pterygota</taxon>
        <taxon>Neoptera</taxon>
        <taxon>Endopterygota</taxon>
        <taxon>Hymenoptera</taxon>
        <taxon>Apocrita</taxon>
        <taxon>Aculeata</taxon>
        <taxon>Formicoidea</taxon>
        <taxon>Formicidae</taxon>
        <taxon>Myrmicinae</taxon>
        <taxon>Mycetomoellerius</taxon>
    </lineage>
</organism>
<name>A0A151X445_9HYME</name>
<reference evidence="2 3" key="1">
    <citation type="submission" date="2015-09" db="EMBL/GenBank/DDBJ databases">
        <title>Trachymyrmex zeteki WGS genome.</title>
        <authorList>
            <person name="Nygaard S."/>
            <person name="Hu H."/>
            <person name="Boomsma J."/>
            <person name="Zhang G."/>
        </authorList>
    </citation>
    <scope>NUCLEOTIDE SEQUENCE [LARGE SCALE GENOMIC DNA]</scope>
    <source>
        <strain evidence="2">Tzet28-1</strain>
        <tissue evidence="2">Whole body</tissue>
    </source>
</reference>
<evidence type="ECO:0000313" key="2">
    <source>
        <dbReference type="EMBL" id="KYQ55172.1"/>
    </source>
</evidence>
<protein>
    <submittedName>
        <fullName evidence="2">Uncharacterized protein</fullName>
    </submittedName>
</protein>
<dbReference type="Proteomes" id="UP000075809">
    <property type="component" value="Unassembled WGS sequence"/>
</dbReference>